<feature type="transmembrane region" description="Helical" evidence="5">
    <location>
        <begin position="55"/>
        <end position="78"/>
    </location>
</feature>
<dbReference type="Proteomes" id="UP000585638">
    <property type="component" value="Unassembled WGS sequence"/>
</dbReference>
<feature type="transmembrane region" description="Helical" evidence="5">
    <location>
        <begin position="181"/>
        <end position="202"/>
    </location>
</feature>
<protein>
    <submittedName>
        <fullName evidence="6">Amino acid transporter</fullName>
    </submittedName>
</protein>
<dbReference type="PANTHER" id="PTHR47547:SF1">
    <property type="entry name" value="ASPARTATE-PROTON SYMPORTER"/>
    <property type="match status" value="1"/>
</dbReference>
<feature type="transmembrane region" description="Helical" evidence="5">
    <location>
        <begin position="515"/>
        <end position="534"/>
    </location>
</feature>
<dbReference type="GO" id="GO:0022857">
    <property type="term" value="F:transmembrane transporter activity"/>
    <property type="evidence" value="ECO:0007669"/>
    <property type="project" value="InterPro"/>
</dbReference>
<reference evidence="6 7" key="1">
    <citation type="submission" date="2020-08" db="EMBL/GenBank/DDBJ databases">
        <title>Sequencing the genomes of 1000 actinobacteria strains.</title>
        <authorList>
            <person name="Klenk H.-P."/>
        </authorList>
    </citation>
    <scope>NUCLEOTIDE SEQUENCE [LARGE SCALE GENOMIC DNA]</scope>
    <source>
        <strain evidence="6 7">DSM 43851</strain>
    </source>
</reference>
<evidence type="ECO:0000256" key="2">
    <source>
        <dbReference type="ARBA" id="ARBA00022692"/>
    </source>
</evidence>
<feature type="transmembrane region" description="Helical" evidence="5">
    <location>
        <begin position="214"/>
        <end position="234"/>
    </location>
</feature>
<comment type="caution">
    <text evidence="6">The sequence shown here is derived from an EMBL/GenBank/DDBJ whole genome shotgun (WGS) entry which is preliminary data.</text>
</comment>
<feature type="transmembrane region" description="Helical" evidence="5">
    <location>
        <begin position="418"/>
        <end position="438"/>
    </location>
</feature>
<dbReference type="EMBL" id="JACHIR010000001">
    <property type="protein sequence ID" value="MBB5894774.1"/>
    <property type="molecule type" value="Genomic_DNA"/>
</dbReference>
<evidence type="ECO:0000256" key="4">
    <source>
        <dbReference type="ARBA" id="ARBA00023136"/>
    </source>
</evidence>
<proteinExistence type="predicted"/>
<keyword evidence="2 5" id="KW-0812">Transmembrane</keyword>
<dbReference type="Pfam" id="PF13520">
    <property type="entry name" value="AA_permease_2"/>
    <property type="match status" value="1"/>
</dbReference>
<feature type="transmembrane region" description="Helical" evidence="5">
    <location>
        <begin position="152"/>
        <end position="174"/>
    </location>
</feature>
<evidence type="ECO:0000256" key="1">
    <source>
        <dbReference type="ARBA" id="ARBA00004141"/>
    </source>
</evidence>
<dbReference type="RefSeq" id="WP_184866651.1">
    <property type="nucleotide sequence ID" value="NZ_BAAAWY010000019.1"/>
</dbReference>
<accession>A0A7W9NJK9</accession>
<feature type="transmembrane region" description="Helical" evidence="5">
    <location>
        <begin position="444"/>
        <end position="465"/>
    </location>
</feature>
<keyword evidence="3 5" id="KW-1133">Transmembrane helix</keyword>
<dbReference type="GO" id="GO:0016020">
    <property type="term" value="C:membrane"/>
    <property type="evidence" value="ECO:0007669"/>
    <property type="project" value="UniProtKB-SubCell"/>
</dbReference>
<feature type="transmembrane region" description="Helical" evidence="5">
    <location>
        <begin position="21"/>
        <end position="43"/>
    </location>
</feature>
<name>A0A7W9NJK9_9PSEU</name>
<feature type="transmembrane region" description="Helical" evidence="5">
    <location>
        <begin position="254"/>
        <end position="275"/>
    </location>
</feature>
<sequence length="559" mass="58905">MASPSNVASSPGGSGHFKRTVGFYGLMFISLGSIIGSGWLLGALNAAKAAGPASLISWVLAAAMLAVLALIHAELGAAYPVAGGTARFPLFAFGSITGFIAGWSAWLQAVAIAPIEVEASLAYLDNIPWVKDNLNLLHIGGDLDGTLTASGFFWATLLMIVFTLVNIVGVKLLSESNTITVLWKTAVPLLTVLVLLPLSFHGSNFSAGGGFMPFGLHGVFAALPLGVVFALQGFEQCIQLAAEAADPKRDLSRAVIVAMGIGAIVYILLEIAFIGSLDPANLVHGWADPIAKGDFGPYATLAIAAGAGWLAYVLYIDAFVSPAGTGLIYVGTSARLTYALGRDKQIPGVFGKLSVRGVPLWSIVLAFVIGEASFAPFPSWQKLVGIVTSATAVMYAFAPVSLTALRRRDPDRPRPYRAPMPAVLAPLGFICANLIIYWSGWDVVYKIGIAVVIGLVIFFVTRAFQPSDKRSDLNLRSAQWVVPWLVGQVVLGYLGRYSSGPDDPPSNILPDGIDVLVIVVFSLAIFYWAVNCALPSEKVLAAVDAEEAELAQGPEITTA</sequence>
<keyword evidence="7" id="KW-1185">Reference proteome</keyword>
<evidence type="ECO:0000256" key="3">
    <source>
        <dbReference type="ARBA" id="ARBA00022989"/>
    </source>
</evidence>
<organism evidence="6 7">
    <name type="scientific">Kutzneria kofuensis</name>
    <dbReference type="NCBI Taxonomy" id="103725"/>
    <lineage>
        <taxon>Bacteria</taxon>
        <taxon>Bacillati</taxon>
        <taxon>Actinomycetota</taxon>
        <taxon>Actinomycetes</taxon>
        <taxon>Pseudonocardiales</taxon>
        <taxon>Pseudonocardiaceae</taxon>
        <taxon>Kutzneria</taxon>
    </lineage>
</organism>
<feature type="transmembrane region" description="Helical" evidence="5">
    <location>
        <begin position="90"/>
        <end position="115"/>
    </location>
</feature>
<feature type="transmembrane region" description="Helical" evidence="5">
    <location>
        <begin position="358"/>
        <end position="377"/>
    </location>
</feature>
<dbReference type="Gene3D" id="1.20.1740.10">
    <property type="entry name" value="Amino acid/polyamine transporter I"/>
    <property type="match status" value="1"/>
</dbReference>
<dbReference type="PANTHER" id="PTHR47547">
    <property type="match status" value="1"/>
</dbReference>
<dbReference type="InterPro" id="IPR052962">
    <property type="entry name" value="AA_Transporter_AGT"/>
</dbReference>
<dbReference type="InterPro" id="IPR002293">
    <property type="entry name" value="AA/rel_permease1"/>
</dbReference>
<gene>
    <name evidence="6" type="ORF">BJ998_005970</name>
</gene>
<evidence type="ECO:0000256" key="5">
    <source>
        <dbReference type="SAM" id="Phobius"/>
    </source>
</evidence>
<feature type="transmembrane region" description="Helical" evidence="5">
    <location>
        <begin position="477"/>
        <end position="495"/>
    </location>
</feature>
<evidence type="ECO:0000313" key="6">
    <source>
        <dbReference type="EMBL" id="MBB5894774.1"/>
    </source>
</evidence>
<dbReference type="AlphaFoldDB" id="A0A7W9NJK9"/>
<feature type="transmembrane region" description="Helical" evidence="5">
    <location>
        <begin position="383"/>
        <end position="406"/>
    </location>
</feature>
<comment type="subcellular location">
    <subcellularLocation>
        <location evidence="1">Membrane</location>
        <topology evidence="1">Multi-pass membrane protein</topology>
    </subcellularLocation>
</comment>
<evidence type="ECO:0000313" key="7">
    <source>
        <dbReference type="Proteomes" id="UP000585638"/>
    </source>
</evidence>
<dbReference type="PIRSF" id="PIRSF006060">
    <property type="entry name" value="AA_transporter"/>
    <property type="match status" value="1"/>
</dbReference>
<keyword evidence="4 5" id="KW-0472">Membrane</keyword>